<feature type="region of interest" description="Disordered" evidence="1">
    <location>
        <begin position="46"/>
        <end position="80"/>
    </location>
</feature>
<evidence type="ECO:0000313" key="2">
    <source>
        <dbReference type="EMBL" id="KAJ1527598.1"/>
    </source>
</evidence>
<feature type="region of interest" description="Disordered" evidence="1">
    <location>
        <begin position="136"/>
        <end position="159"/>
    </location>
</feature>
<feature type="region of interest" description="Disordered" evidence="1">
    <location>
        <begin position="1"/>
        <end position="23"/>
    </location>
</feature>
<dbReference type="AlphaFoldDB" id="A0AAV7XN49"/>
<feature type="compositionally biased region" description="Basic and acidic residues" evidence="1">
    <location>
        <begin position="93"/>
        <end position="104"/>
    </location>
</feature>
<sequence length="855" mass="92504">MLLLLRRQDPGEARDIAAPDEDDDGCLEQAYLGLATDETFFEQAESVLRGGGRLPDESEDDDDASVIASSQAVPAQVRPPDTDETFFEAAEVGPREVQHGRDPGLPDSDETFYEPAERDRQGAGLDGHAVAENGERRHPWQDSNHGPTGHGAPGQGGLFTHDLEWSRCWQQQGRSAVGPAGAEDDLYVQLQDPVTQEVRVFRLSGARCVPDTLRMLTQDLAWTQQLVPEAGQGDAAGSVGLCTQDLDWTQTQPDLARGSASSGDQSVMDTGCGVPGVPGAARPTRGGYSSVESSEARAVPSLPSFDDDGPLPELPSALLPKDHLKIEEIVASLSGICFDPVAADVLDTTRVAVDAPVSNPSAPPPNIPESPTFSSSSNRRGRRPWARAKAAPDAGRPGVRAAPAPASFPSPRQAPAPGKRKRAGPGSQQAQLAKPGRSQFQSQSPITCSPLSPPRQKPRRSCAPQLGKEKPELVAAYNRLQELRFSMQDILGGRAALPAAEQVAAMRQEVLAIIDRMKQAARSEGPQGSRARHKREQAEQVADKLLHQFHVINESQQESCVATEGFTQSNPQVMSWSDTVLKDPCNIPAIESTKGTEQPNLEKHNLSAGSLCSQNISSQRNYVKKRGRKSGKKKGNKKNSRSCSTVTQEVNIGAADHEIEESSGTCHNASSKQDNDVSTSAPHYKATCTNETPLNRVFTEVALKCVPTVSELTHIVSCDNNNNCPQANTESSEICGASIAENSQPADSSVHDFVETENQLNIDAENVTLSVETNKNAEEQAEFQEIVKLIKIKAANPEDRHTEDFIWRGGPLKLTSVLLPRRSEFAQIDNLPPNFWDNPQAPIPEEWISMLDWDD</sequence>
<keyword evidence="3" id="KW-1185">Reference proteome</keyword>
<protein>
    <submittedName>
        <fullName evidence="2">Uncharacterized protein</fullName>
    </submittedName>
</protein>
<dbReference type="Proteomes" id="UP001075354">
    <property type="component" value="Chromosome 5"/>
</dbReference>
<feature type="region of interest" description="Disordered" evidence="1">
    <location>
        <begin position="661"/>
        <end position="680"/>
    </location>
</feature>
<proteinExistence type="predicted"/>
<accession>A0AAV7XN49</accession>
<feature type="region of interest" description="Disordered" evidence="1">
    <location>
        <begin position="356"/>
        <end position="467"/>
    </location>
</feature>
<feature type="compositionally biased region" description="Basic and acidic residues" evidence="1">
    <location>
        <begin position="1"/>
        <end position="17"/>
    </location>
</feature>
<feature type="compositionally biased region" description="Polar residues" evidence="1">
    <location>
        <begin position="607"/>
        <end position="621"/>
    </location>
</feature>
<feature type="compositionally biased region" description="Basic residues" evidence="1">
    <location>
        <begin position="622"/>
        <end position="640"/>
    </location>
</feature>
<feature type="region of interest" description="Disordered" evidence="1">
    <location>
        <begin position="589"/>
        <end position="652"/>
    </location>
</feature>
<dbReference type="EMBL" id="JAPTSV010000005">
    <property type="protein sequence ID" value="KAJ1527598.1"/>
    <property type="molecule type" value="Genomic_DNA"/>
</dbReference>
<feature type="region of interest" description="Disordered" evidence="1">
    <location>
        <begin position="281"/>
        <end position="309"/>
    </location>
</feature>
<feature type="region of interest" description="Disordered" evidence="1">
    <location>
        <begin position="92"/>
        <end position="112"/>
    </location>
</feature>
<feature type="compositionally biased region" description="Polar residues" evidence="1">
    <location>
        <begin position="438"/>
        <end position="450"/>
    </location>
</feature>
<comment type="caution">
    <text evidence="2">The sequence shown here is derived from an EMBL/GenBank/DDBJ whole genome shotgun (WGS) entry which is preliminary data.</text>
</comment>
<gene>
    <name evidence="2" type="ORF">ONE63_007561</name>
</gene>
<evidence type="ECO:0000313" key="3">
    <source>
        <dbReference type="Proteomes" id="UP001075354"/>
    </source>
</evidence>
<evidence type="ECO:0000256" key="1">
    <source>
        <dbReference type="SAM" id="MobiDB-lite"/>
    </source>
</evidence>
<name>A0AAV7XN49_9NEOP</name>
<organism evidence="2 3">
    <name type="scientific">Megalurothrips usitatus</name>
    <name type="common">bean blossom thrips</name>
    <dbReference type="NCBI Taxonomy" id="439358"/>
    <lineage>
        <taxon>Eukaryota</taxon>
        <taxon>Metazoa</taxon>
        <taxon>Ecdysozoa</taxon>
        <taxon>Arthropoda</taxon>
        <taxon>Hexapoda</taxon>
        <taxon>Insecta</taxon>
        <taxon>Pterygota</taxon>
        <taxon>Neoptera</taxon>
        <taxon>Paraneoptera</taxon>
        <taxon>Thysanoptera</taxon>
        <taxon>Terebrantia</taxon>
        <taxon>Thripoidea</taxon>
        <taxon>Thripidae</taxon>
        <taxon>Megalurothrips</taxon>
    </lineage>
</organism>
<feature type="compositionally biased region" description="Polar residues" evidence="1">
    <location>
        <begin position="662"/>
        <end position="680"/>
    </location>
</feature>
<feature type="compositionally biased region" description="Low complexity" evidence="1">
    <location>
        <begin position="391"/>
        <end position="405"/>
    </location>
</feature>
<feature type="compositionally biased region" description="Gly residues" evidence="1">
    <location>
        <begin position="148"/>
        <end position="157"/>
    </location>
</feature>
<reference evidence="2" key="1">
    <citation type="submission" date="2022-12" db="EMBL/GenBank/DDBJ databases">
        <title>Chromosome-level genome assembly of the bean flower thrips Megalurothrips usitatus.</title>
        <authorList>
            <person name="Ma L."/>
            <person name="Liu Q."/>
            <person name="Li H."/>
            <person name="Cai W."/>
        </authorList>
    </citation>
    <scope>NUCLEOTIDE SEQUENCE</scope>
    <source>
        <strain evidence="2">Cailab_2022a</strain>
    </source>
</reference>